<feature type="binding site" evidence="6">
    <location>
        <position position="224"/>
    </location>
    <ligand>
        <name>Mg(2+)</name>
        <dbReference type="ChEBI" id="CHEBI:18420"/>
    </ligand>
</feature>
<evidence type="ECO:0000256" key="6">
    <source>
        <dbReference type="PIRSR" id="PIRSR634603-3"/>
    </source>
</evidence>
<dbReference type="EC" id="5.1.1.-" evidence="7"/>
<dbReference type="Proteomes" id="UP000433101">
    <property type="component" value="Unassembled WGS sequence"/>
</dbReference>
<dbReference type="NCBIfam" id="NF042940">
    <property type="entry name" value="racemase_DgcA"/>
    <property type="match status" value="1"/>
</dbReference>
<dbReference type="InterPro" id="IPR029017">
    <property type="entry name" value="Enolase-like_N"/>
</dbReference>
<protein>
    <recommendedName>
        <fullName evidence="7">Dipeptide epimerase</fullName>
        <ecNumber evidence="7">5.1.1.-</ecNumber>
    </recommendedName>
</protein>
<keyword evidence="4 7" id="KW-0413">Isomerase</keyword>
<dbReference type="CDD" id="cd03319">
    <property type="entry name" value="L-Ala-DL-Glu_epimerase"/>
    <property type="match status" value="1"/>
</dbReference>
<dbReference type="Gene3D" id="3.30.390.10">
    <property type="entry name" value="Enolase-like, N-terminal domain"/>
    <property type="match status" value="1"/>
</dbReference>
<evidence type="ECO:0000256" key="5">
    <source>
        <dbReference type="PIRSR" id="PIRSR634603-1"/>
    </source>
</evidence>
<dbReference type="InterPro" id="IPR034603">
    <property type="entry name" value="Dipeptide_epimerase"/>
</dbReference>
<dbReference type="SUPFAM" id="SSF51604">
    <property type="entry name" value="Enolase C-terminal domain-like"/>
    <property type="match status" value="1"/>
</dbReference>
<dbReference type="SFLD" id="SFLDS00001">
    <property type="entry name" value="Enolase"/>
    <property type="match status" value="1"/>
</dbReference>
<evidence type="ECO:0000256" key="7">
    <source>
        <dbReference type="RuleBase" id="RU366006"/>
    </source>
</evidence>
<dbReference type="SFLD" id="SFLDG00180">
    <property type="entry name" value="muconate_cycloisomerase"/>
    <property type="match status" value="1"/>
</dbReference>
<dbReference type="AlphaFoldDB" id="A0A7X3LRD3"/>
<dbReference type="GO" id="GO:0016855">
    <property type="term" value="F:racemase and epimerase activity, acting on amino acids and derivatives"/>
    <property type="evidence" value="ECO:0007669"/>
    <property type="project" value="UniProtKB-UniRule"/>
</dbReference>
<feature type="binding site" evidence="6">
    <location>
        <position position="201"/>
    </location>
    <ligand>
        <name>Mg(2+)</name>
        <dbReference type="ChEBI" id="CHEBI:18420"/>
    </ligand>
</feature>
<dbReference type="InterPro" id="IPR029065">
    <property type="entry name" value="Enolase_C-like"/>
</dbReference>
<dbReference type="SMART" id="SM00922">
    <property type="entry name" value="MR_MLE"/>
    <property type="match status" value="1"/>
</dbReference>
<reference evidence="9 10" key="1">
    <citation type="submission" date="2019-12" db="EMBL/GenBank/DDBJ databases">
        <authorList>
            <person name="Li M."/>
        </authorList>
    </citation>
    <scope>NUCLEOTIDE SEQUENCE [LARGE SCALE GENOMIC DNA]</scope>
    <source>
        <strain evidence="9 10">GBMRC 2046</strain>
    </source>
</reference>
<name>A0A7X3LRD3_9HYPH</name>
<comment type="similarity">
    <text evidence="1 7">Belongs to the mandelate racemase/muconate lactonizing enzyme family.</text>
</comment>
<dbReference type="PANTHER" id="PTHR48080:SF3">
    <property type="entry name" value="ENOLASE SUPERFAMILY MEMBER DDB_G0284701"/>
    <property type="match status" value="1"/>
</dbReference>
<organism evidence="9 10">
    <name type="scientific">Stappia sediminis</name>
    <dbReference type="NCBI Taxonomy" id="2692190"/>
    <lineage>
        <taxon>Bacteria</taxon>
        <taxon>Pseudomonadati</taxon>
        <taxon>Pseudomonadota</taxon>
        <taxon>Alphaproteobacteria</taxon>
        <taxon>Hyphomicrobiales</taxon>
        <taxon>Stappiaceae</taxon>
        <taxon>Stappia</taxon>
    </lineage>
</organism>
<accession>A0A7X3LRD3</accession>
<dbReference type="SFLD" id="SFLDF00010">
    <property type="entry name" value="dipeptide_epimerase"/>
    <property type="match status" value="1"/>
</dbReference>
<evidence type="ECO:0000256" key="4">
    <source>
        <dbReference type="ARBA" id="ARBA00023235"/>
    </source>
</evidence>
<dbReference type="Pfam" id="PF13378">
    <property type="entry name" value="MR_MLE_C"/>
    <property type="match status" value="1"/>
</dbReference>
<comment type="caution">
    <text evidence="9">The sequence shown here is derived from an EMBL/GenBank/DDBJ whole genome shotgun (WGS) entry which is preliminary data.</text>
</comment>
<evidence type="ECO:0000256" key="3">
    <source>
        <dbReference type="ARBA" id="ARBA00022842"/>
    </source>
</evidence>
<evidence type="ECO:0000259" key="8">
    <source>
        <dbReference type="SMART" id="SM00922"/>
    </source>
</evidence>
<comment type="cofactor">
    <cofactor evidence="6 7">
        <name>Mg(2+)</name>
        <dbReference type="ChEBI" id="CHEBI:18420"/>
    </cofactor>
    <text evidence="6 7">Binds 1 Mg(2+) ion per subunit.</text>
</comment>
<dbReference type="InterPro" id="IPR013341">
    <property type="entry name" value="Mandelate_racemase_N_dom"/>
</dbReference>
<feature type="active site" description="Proton acceptor; specific for (R)-substrate epimerization" evidence="5">
    <location>
        <position position="150"/>
    </location>
</feature>
<dbReference type="InterPro" id="IPR018110">
    <property type="entry name" value="Mandel_Rmase/mucon_lact_enz_CS"/>
</dbReference>
<dbReference type="InterPro" id="IPR036849">
    <property type="entry name" value="Enolase-like_C_sf"/>
</dbReference>
<sequence>MTIELTVVAESWPIEGGFTISRGSRTHADVVVVTLREGTRIGHGECVPYARYGETVSGVIADIETMAKEFAHGLDRAGLQMAMPAGAARNALDCALWDIEAKRAGKSVSALLGRAEPSPLVTAFTISVGTPEKMASDAEKAKARPLLKVKLAGEGDPERIAAVRSAAPQARLIVDANEAWTAQTFEKNLAACASAGVELIEQPLPAGDDFLLSRVERIVPICADESAHTSAELGELKERYDAVNVKLDKTGGLTEALVMVDEAKARSFKVMVGCMLGTSLAMAPGVIAAQGADFVDLDAPLLLSSDRTPGLSFEGSTLMPPLRELWG</sequence>
<evidence type="ECO:0000313" key="9">
    <source>
        <dbReference type="EMBL" id="MXN63681.1"/>
    </source>
</evidence>
<dbReference type="SUPFAM" id="SSF54826">
    <property type="entry name" value="Enolase N-terminal domain-like"/>
    <property type="match status" value="1"/>
</dbReference>
<feature type="active site" description="Proton acceptor; specific for (S)-substrate epimerization" evidence="5">
    <location>
        <position position="246"/>
    </location>
</feature>
<dbReference type="PANTHER" id="PTHR48080">
    <property type="entry name" value="D-GALACTONATE DEHYDRATASE-RELATED"/>
    <property type="match status" value="1"/>
</dbReference>
<evidence type="ECO:0000256" key="1">
    <source>
        <dbReference type="ARBA" id="ARBA00008031"/>
    </source>
</evidence>
<keyword evidence="10" id="KW-1185">Reference proteome</keyword>
<dbReference type="GO" id="GO:0000287">
    <property type="term" value="F:magnesium ion binding"/>
    <property type="evidence" value="ECO:0007669"/>
    <property type="project" value="UniProtKB-ARBA"/>
</dbReference>
<dbReference type="PROSITE" id="PS00908">
    <property type="entry name" value="MR_MLE_1"/>
    <property type="match status" value="1"/>
</dbReference>
<keyword evidence="3 6" id="KW-0460">Magnesium</keyword>
<feature type="binding site" evidence="6">
    <location>
        <position position="175"/>
    </location>
    <ligand>
        <name>Mg(2+)</name>
        <dbReference type="ChEBI" id="CHEBI:18420"/>
    </ligand>
</feature>
<dbReference type="Pfam" id="PF02746">
    <property type="entry name" value="MR_MLE_N"/>
    <property type="match status" value="1"/>
</dbReference>
<evidence type="ECO:0000256" key="2">
    <source>
        <dbReference type="ARBA" id="ARBA00022723"/>
    </source>
</evidence>
<dbReference type="Gene3D" id="3.20.20.120">
    <property type="entry name" value="Enolase-like C-terminal domain"/>
    <property type="match status" value="1"/>
</dbReference>
<keyword evidence="2 6" id="KW-0479">Metal-binding</keyword>
<dbReference type="EMBL" id="WUMV01000001">
    <property type="protein sequence ID" value="MXN63681.1"/>
    <property type="molecule type" value="Genomic_DNA"/>
</dbReference>
<dbReference type="RefSeq" id="WP_160773920.1">
    <property type="nucleotide sequence ID" value="NZ_WUMV01000001.1"/>
</dbReference>
<dbReference type="GO" id="GO:0009063">
    <property type="term" value="P:amino acid catabolic process"/>
    <property type="evidence" value="ECO:0007669"/>
    <property type="project" value="InterPro"/>
</dbReference>
<dbReference type="InterPro" id="IPR034593">
    <property type="entry name" value="DgoD-like"/>
</dbReference>
<feature type="domain" description="Mandelate racemase/muconate lactonizing enzyme C-terminal" evidence="8">
    <location>
        <begin position="131"/>
        <end position="222"/>
    </location>
</feature>
<proteinExistence type="inferred from homology"/>
<gene>
    <name evidence="9" type="ORF">GR183_02090</name>
</gene>
<dbReference type="InterPro" id="IPR013342">
    <property type="entry name" value="Mandelate_racemase_C"/>
</dbReference>
<evidence type="ECO:0000313" key="10">
    <source>
        <dbReference type="Proteomes" id="UP000433101"/>
    </source>
</evidence>